<dbReference type="Proteomes" id="UP000061489">
    <property type="component" value="Chromosome"/>
</dbReference>
<keyword evidence="3" id="KW-1185">Reference proteome</keyword>
<evidence type="ECO:0000259" key="1">
    <source>
        <dbReference type="Pfam" id="PF13503"/>
    </source>
</evidence>
<dbReference type="KEGG" id="msx:AU14_16060"/>
<accession>W5YKZ8</accession>
<dbReference type="OrthoDB" id="6363308at2"/>
<dbReference type="AlphaFoldDB" id="W5YKZ8"/>
<organism evidence="2 3">
    <name type="scientific">Marinobacter similis</name>
    <dbReference type="NCBI Taxonomy" id="1420916"/>
    <lineage>
        <taxon>Bacteria</taxon>
        <taxon>Pseudomonadati</taxon>
        <taxon>Pseudomonadota</taxon>
        <taxon>Gammaproteobacteria</taxon>
        <taxon>Pseudomonadales</taxon>
        <taxon>Marinobacteraceae</taxon>
        <taxon>Marinobacter</taxon>
    </lineage>
</organism>
<sequence>MVKTPEKLNRTRFLVLESQHKTPLLQELYQTAEAPSWLYLFADTEWQAYVEEGPVLLEAGQESEEYRWALKALKQGRLSGLILESPQGLDAVARWLRERLTVNIGGHRQGLLRFYDPLIWDRLEPKTNAHAEVLERVIYWHGKPGQQRWMTTENPEPIAMSPVPALNEQQWSALNAVSA</sequence>
<dbReference type="HOGENOM" id="CLU_1501788_0_0_6"/>
<feature type="domain" description="DUF4123" evidence="1">
    <location>
        <begin position="13"/>
        <end position="124"/>
    </location>
</feature>
<dbReference type="Pfam" id="PF13503">
    <property type="entry name" value="DUF4123"/>
    <property type="match status" value="1"/>
</dbReference>
<dbReference type="InterPro" id="IPR025391">
    <property type="entry name" value="DUF4123"/>
</dbReference>
<gene>
    <name evidence="2" type="ORF">AU14_16060</name>
</gene>
<reference evidence="2 3" key="1">
    <citation type="journal article" date="2014" name="Genome Announc.">
        <title>Draft Genome Sequences of Marinobacter similis A3d10T and Marinobacter salarius R9SW1T.</title>
        <authorList>
            <person name="Ivanova E.P."/>
            <person name="Ng H.J."/>
            <person name="Webb H.K."/>
            <person name="Feng G."/>
            <person name="Oshima K."/>
            <person name="Hattori M."/>
            <person name="Ohkuma M."/>
            <person name="Sergeev A.F."/>
            <person name="Mikhailov V.V."/>
            <person name="Crawford R.J."/>
            <person name="Sawabe T."/>
        </authorList>
    </citation>
    <scope>NUCLEOTIDE SEQUENCE [LARGE SCALE GENOMIC DNA]</scope>
    <source>
        <strain evidence="2 3">A3d10</strain>
    </source>
</reference>
<proteinExistence type="predicted"/>
<evidence type="ECO:0000313" key="3">
    <source>
        <dbReference type="Proteomes" id="UP000061489"/>
    </source>
</evidence>
<name>W5YKZ8_9GAMM</name>
<evidence type="ECO:0000313" key="2">
    <source>
        <dbReference type="EMBL" id="AHI29539.1"/>
    </source>
</evidence>
<dbReference type="EMBL" id="CP007151">
    <property type="protein sequence ID" value="AHI29539.1"/>
    <property type="molecule type" value="Genomic_DNA"/>
</dbReference>
<dbReference type="STRING" id="1420916.AU14_16060"/>
<dbReference type="RefSeq" id="WP_041342279.1">
    <property type="nucleotide sequence ID" value="NZ_CP007151.1"/>
</dbReference>
<protein>
    <recommendedName>
        <fullName evidence="1">DUF4123 domain-containing protein</fullName>
    </recommendedName>
</protein>